<evidence type="ECO:0000313" key="1">
    <source>
        <dbReference type="EMBL" id="KAI9511538.1"/>
    </source>
</evidence>
<gene>
    <name evidence="1" type="ORF">F5148DRAFT_1169870</name>
</gene>
<dbReference type="Proteomes" id="UP001207468">
    <property type="component" value="Unassembled WGS sequence"/>
</dbReference>
<keyword evidence="2" id="KW-1185">Reference proteome</keyword>
<sequence length="380" mass="42177">MPSRPDSGCKSDISRFFYSVAVTLLERAGLSPSEKGFRHAYALVSSRAFMVDAYHGLAMVPIADAFNHAQDNSVHLQSDHDVCTSCGSLSECPHDVDVETREDASTSAPGADTVESENTCEMVVNAAVAPGEEVFNTYGANLTNAELLVLYGFMLDANDKDILTWTTDEIWDTAGAALADLRPRRWDDDPSYGDFMEILRDWQYDAGWADSELVIDTEPDENKNPLYMTADGVLSHKLWLAIALATLRWQGTTMDVARTRQFLVRMARAQVRMEQGQTRARNDGSDEDDDAYKALDRLIRTIGELCARRLDRISRLNAQQQGDRGLGVHSAVVGKYIDDLDTAQQKTHLAVTLALEEISIVESCVSGWEELIGNWTRQAE</sequence>
<evidence type="ECO:0000313" key="2">
    <source>
        <dbReference type="Proteomes" id="UP001207468"/>
    </source>
</evidence>
<protein>
    <submittedName>
        <fullName evidence="1">SET domain-containing protein</fullName>
    </submittedName>
</protein>
<reference evidence="1" key="1">
    <citation type="submission" date="2021-03" db="EMBL/GenBank/DDBJ databases">
        <title>Evolutionary priming and transition to the ectomycorrhizal habit in an iconic lineage of mushroom-forming fungi: is preadaptation a requirement?</title>
        <authorList>
            <consortium name="DOE Joint Genome Institute"/>
            <person name="Looney B.P."/>
            <person name="Miyauchi S."/>
            <person name="Morin E."/>
            <person name="Drula E."/>
            <person name="Courty P.E."/>
            <person name="Chicoki N."/>
            <person name="Fauchery L."/>
            <person name="Kohler A."/>
            <person name="Kuo A."/>
            <person name="LaButti K."/>
            <person name="Pangilinan J."/>
            <person name="Lipzen A."/>
            <person name="Riley R."/>
            <person name="Andreopoulos W."/>
            <person name="He G."/>
            <person name="Johnson J."/>
            <person name="Barry K.W."/>
            <person name="Grigoriev I.V."/>
            <person name="Nagy L."/>
            <person name="Hibbett D."/>
            <person name="Henrissat B."/>
            <person name="Matheny P.B."/>
            <person name="Labbe J."/>
            <person name="Martin A.F."/>
        </authorList>
    </citation>
    <scope>NUCLEOTIDE SEQUENCE</scope>
    <source>
        <strain evidence="1">BPL698</strain>
    </source>
</reference>
<accession>A0ACC0UJ01</accession>
<comment type="caution">
    <text evidence="1">The sequence shown here is derived from an EMBL/GenBank/DDBJ whole genome shotgun (WGS) entry which is preliminary data.</text>
</comment>
<organism evidence="1 2">
    <name type="scientific">Russula earlei</name>
    <dbReference type="NCBI Taxonomy" id="71964"/>
    <lineage>
        <taxon>Eukaryota</taxon>
        <taxon>Fungi</taxon>
        <taxon>Dikarya</taxon>
        <taxon>Basidiomycota</taxon>
        <taxon>Agaricomycotina</taxon>
        <taxon>Agaricomycetes</taxon>
        <taxon>Russulales</taxon>
        <taxon>Russulaceae</taxon>
        <taxon>Russula</taxon>
    </lineage>
</organism>
<name>A0ACC0UJ01_9AGAM</name>
<dbReference type="EMBL" id="JAGFNK010000020">
    <property type="protein sequence ID" value="KAI9511538.1"/>
    <property type="molecule type" value="Genomic_DNA"/>
</dbReference>
<proteinExistence type="predicted"/>